<protein>
    <recommendedName>
        <fullName evidence="9">Non-structural maintenance of chromosomes element 4</fullName>
    </recommendedName>
</protein>
<dbReference type="InterPro" id="IPR014854">
    <property type="entry name" value="Nse4_C"/>
</dbReference>
<comment type="similarity">
    <text evidence="3 9">Belongs to the NSE4 family.</text>
</comment>
<dbReference type="Pfam" id="PF15412">
    <property type="entry name" value="Nse4-Nse3_bdg"/>
    <property type="match status" value="1"/>
</dbReference>
<feature type="compositionally biased region" description="Polar residues" evidence="10">
    <location>
        <begin position="11"/>
        <end position="23"/>
    </location>
</feature>
<sequence length="353" mass="39731">MSESRRRSAKGGQQQEASSQTNGRRSERGMEVDEEEGGAGPSALPQEEDDDPARRRELRSRYRDLINSVQQNREDMLSPANNKLTDVLEEANRLFVNVRQAREAALDAHLLVLATDLGKEKASQLHADGSAFDLAAYAEHLLSFMGINRLEDEDDDEDGGVGGYLPPDAWHRLNKKASTCFRIAPLFHFMLGSFEAEPPQPRQRVERQRRVPSKEAKRVMPTQLNKMAESHQEATEKEVERILGCLQSYFADDPESPISYYEFVIDPTSFARTVENIFHTSFLVRDGLAKIYLDDDKLPCIAPVEDGEVEPGASTNRQQCIVSICPSEWKEIIRVFEIKEALIPASAIPSQED</sequence>
<proteinExistence type="inferred from homology"/>
<keyword evidence="4 9" id="KW-0227">DNA damage</keyword>
<dbReference type="Proteomes" id="UP000823561">
    <property type="component" value="Chromosome 18"/>
</dbReference>
<evidence type="ECO:0000256" key="6">
    <source>
        <dbReference type="ARBA" id="ARBA00023172"/>
    </source>
</evidence>
<keyword evidence="14" id="KW-1185">Reference proteome</keyword>
<dbReference type="GO" id="GO:0006310">
    <property type="term" value="P:DNA recombination"/>
    <property type="evidence" value="ECO:0007669"/>
    <property type="project" value="UniProtKB-UniRule"/>
</dbReference>
<evidence type="ECO:0000256" key="7">
    <source>
        <dbReference type="ARBA" id="ARBA00023204"/>
    </source>
</evidence>
<name>A0AAV6FZX5_9TELE</name>
<evidence type="ECO:0000256" key="8">
    <source>
        <dbReference type="ARBA" id="ARBA00023242"/>
    </source>
</evidence>
<dbReference type="GO" id="GO:0030915">
    <property type="term" value="C:Smc5-Smc6 complex"/>
    <property type="evidence" value="ECO:0007669"/>
    <property type="project" value="UniProtKB-UniRule"/>
</dbReference>
<keyword evidence="5" id="KW-0779">Telomere</keyword>
<gene>
    <name evidence="13" type="ORF">AALO_G00234570</name>
</gene>
<comment type="caution">
    <text evidence="13">The sequence shown here is derived from an EMBL/GenBank/DDBJ whole genome shotgun (WGS) entry which is preliminary data.</text>
</comment>
<dbReference type="PANTHER" id="PTHR16140">
    <property type="entry name" value="NON-STRUCTURAL MAINTENANCE OF CHROMOSOMES ELEMENT 4"/>
    <property type="match status" value="1"/>
</dbReference>
<organism evidence="13 14">
    <name type="scientific">Alosa alosa</name>
    <name type="common">allis shad</name>
    <dbReference type="NCBI Taxonomy" id="278164"/>
    <lineage>
        <taxon>Eukaryota</taxon>
        <taxon>Metazoa</taxon>
        <taxon>Chordata</taxon>
        <taxon>Craniata</taxon>
        <taxon>Vertebrata</taxon>
        <taxon>Euteleostomi</taxon>
        <taxon>Actinopterygii</taxon>
        <taxon>Neopterygii</taxon>
        <taxon>Teleostei</taxon>
        <taxon>Clupei</taxon>
        <taxon>Clupeiformes</taxon>
        <taxon>Clupeoidei</taxon>
        <taxon>Clupeidae</taxon>
        <taxon>Alosa</taxon>
    </lineage>
</organism>
<evidence type="ECO:0000313" key="13">
    <source>
        <dbReference type="EMBL" id="KAG5266647.1"/>
    </source>
</evidence>
<comment type="function">
    <text evidence="9">Component of the SMC5-SMC6 complex, that promotes sister chromatid alignment after DNA damage and facilitates double-stranded DNA breaks (DSBs) repair via homologous recombination between sister chromatids.</text>
</comment>
<feature type="domain" description="Non-structural maintenance of chromosome element 4 C-terminal" evidence="11">
    <location>
        <begin position="257"/>
        <end position="343"/>
    </location>
</feature>
<evidence type="ECO:0000259" key="11">
    <source>
        <dbReference type="Pfam" id="PF08743"/>
    </source>
</evidence>
<evidence type="ECO:0000256" key="1">
    <source>
        <dbReference type="ARBA" id="ARBA00004123"/>
    </source>
</evidence>
<accession>A0AAV6FZX5</accession>
<keyword evidence="6 9" id="KW-0233">DNA recombination</keyword>
<evidence type="ECO:0000259" key="12">
    <source>
        <dbReference type="Pfam" id="PF15412"/>
    </source>
</evidence>
<dbReference type="GO" id="GO:0000781">
    <property type="term" value="C:chromosome, telomeric region"/>
    <property type="evidence" value="ECO:0007669"/>
    <property type="project" value="UniProtKB-SubCell"/>
</dbReference>
<evidence type="ECO:0000256" key="5">
    <source>
        <dbReference type="ARBA" id="ARBA00022895"/>
    </source>
</evidence>
<dbReference type="GO" id="GO:0005634">
    <property type="term" value="C:nucleus"/>
    <property type="evidence" value="ECO:0007669"/>
    <property type="project" value="UniProtKB-SubCell"/>
</dbReference>
<comment type="subunit">
    <text evidence="9">Component of the SMC5-SMC6 complex.</text>
</comment>
<feature type="region of interest" description="Disordered" evidence="10">
    <location>
        <begin position="198"/>
        <end position="217"/>
    </location>
</feature>
<evidence type="ECO:0000256" key="3">
    <source>
        <dbReference type="ARBA" id="ARBA00008997"/>
    </source>
</evidence>
<dbReference type="InterPro" id="IPR027786">
    <property type="entry name" value="Nse4/EID"/>
</dbReference>
<keyword evidence="8 9" id="KW-0539">Nucleus</keyword>
<feature type="compositionally biased region" description="Basic and acidic residues" evidence="10">
    <location>
        <begin position="203"/>
        <end position="217"/>
    </location>
</feature>
<evidence type="ECO:0000256" key="2">
    <source>
        <dbReference type="ARBA" id="ARBA00004574"/>
    </source>
</evidence>
<dbReference type="Pfam" id="PF08743">
    <property type="entry name" value="Nse4_C"/>
    <property type="match status" value="1"/>
</dbReference>
<evidence type="ECO:0000256" key="9">
    <source>
        <dbReference type="RuleBase" id="RU365071"/>
    </source>
</evidence>
<evidence type="ECO:0000313" key="14">
    <source>
        <dbReference type="Proteomes" id="UP000823561"/>
    </source>
</evidence>
<evidence type="ECO:0000256" key="10">
    <source>
        <dbReference type="SAM" id="MobiDB-lite"/>
    </source>
</evidence>
<dbReference type="GO" id="GO:0006281">
    <property type="term" value="P:DNA repair"/>
    <property type="evidence" value="ECO:0007669"/>
    <property type="project" value="UniProtKB-UniRule"/>
</dbReference>
<feature type="region of interest" description="Disordered" evidence="10">
    <location>
        <begin position="1"/>
        <end position="55"/>
    </location>
</feature>
<dbReference type="EMBL" id="JADWDJ010000018">
    <property type="protein sequence ID" value="KAG5266647.1"/>
    <property type="molecule type" value="Genomic_DNA"/>
</dbReference>
<keyword evidence="7 9" id="KW-0234">DNA repair</keyword>
<evidence type="ECO:0000256" key="4">
    <source>
        <dbReference type="ARBA" id="ARBA00022763"/>
    </source>
</evidence>
<dbReference type="PANTHER" id="PTHR16140:SF0">
    <property type="entry name" value="NON-STRUCTURAL MAINTENANCE OF CHROMOSOMES ELEMENT 4"/>
    <property type="match status" value="1"/>
</dbReference>
<keyword evidence="5" id="KW-0158">Chromosome</keyword>
<reference evidence="13" key="1">
    <citation type="submission" date="2020-10" db="EMBL/GenBank/DDBJ databases">
        <title>Chromosome-scale genome assembly of the Allis shad, Alosa alosa.</title>
        <authorList>
            <person name="Margot Z."/>
            <person name="Christophe K."/>
            <person name="Cabau C."/>
            <person name="Louis A."/>
            <person name="Berthelot C."/>
            <person name="Parey E."/>
            <person name="Roest Crollius H."/>
            <person name="Montfort J."/>
            <person name="Robinson-Rechavi M."/>
            <person name="Bucao C."/>
            <person name="Bouchez O."/>
            <person name="Gislard M."/>
            <person name="Lluch J."/>
            <person name="Milhes M."/>
            <person name="Lampietro C."/>
            <person name="Lopez Roques C."/>
            <person name="Donnadieu C."/>
            <person name="Braasch I."/>
            <person name="Desvignes T."/>
            <person name="Postlethwait J."/>
            <person name="Bobe J."/>
            <person name="Guiguen Y."/>
        </authorList>
    </citation>
    <scope>NUCLEOTIDE SEQUENCE</scope>
    <source>
        <strain evidence="13">M-15738</strain>
        <tissue evidence="13">Blood</tissue>
    </source>
</reference>
<dbReference type="AlphaFoldDB" id="A0AAV6FZX5"/>
<dbReference type="InterPro" id="IPR029225">
    <property type="entry name" value="Nse4_Nse3-bd"/>
</dbReference>
<feature type="domain" description="Nse4/EID protein Nse3/MAGE-binding" evidence="12">
    <location>
        <begin position="107"/>
        <end position="158"/>
    </location>
</feature>
<comment type="subcellular location">
    <subcellularLocation>
        <location evidence="2">Chromosome</location>
        <location evidence="2">Telomere</location>
    </subcellularLocation>
    <subcellularLocation>
        <location evidence="1 9">Nucleus</location>
    </subcellularLocation>
</comment>